<dbReference type="Proteomes" id="UP000319663">
    <property type="component" value="Unassembled WGS sequence"/>
</dbReference>
<dbReference type="OrthoDB" id="4364812at2759"/>
<keyword evidence="2" id="KW-1185">Reference proteome</keyword>
<accession>A0A507QS22</accession>
<protein>
    <submittedName>
        <fullName evidence="1">Uncharacterized protein</fullName>
    </submittedName>
</protein>
<evidence type="ECO:0000313" key="2">
    <source>
        <dbReference type="Proteomes" id="UP000319663"/>
    </source>
</evidence>
<organism evidence="1 2">
    <name type="scientific">Monascus purpureus</name>
    <name type="common">Red mold</name>
    <name type="synonym">Monascus anka</name>
    <dbReference type="NCBI Taxonomy" id="5098"/>
    <lineage>
        <taxon>Eukaryota</taxon>
        <taxon>Fungi</taxon>
        <taxon>Dikarya</taxon>
        <taxon>Ascomycota</taxon>
        <taxon>Pezizomycotina</taxon>
        <taxon>Eurotiomycetes</taxon>
        <taxon>Eurotiomycetidae</taxon>
        <taxon>Eurotiales</taxon>
        <taxon>Aspergillaceae</taxon>
        <taxon>Monascus</taxon>
    </lineage>
</organism>
<gene>
    <name evidence="1" type="ORF">MPDQ_007447</name>
</gene>
<dbReference type="AlphaFoldDB" id="A0A507QS22"/>
<sequence length="73" mass="8175">MDKRQSLLILVADRKACEDGWVLHLAINRKGQILPFRMRDQALACTTNVGAWLGGQTLDENTANPDEDVFYGN</sequence>
<evidence type="ECO:0000313" key="1">
    <source>
        <dbReference type="EMBL" id="TQB71588.1"/>
    </source>
</evidence>
<comment type="caution">
    <text evidence="1">The sequence shown here is derived from an EMBL/GenBank/DDBJ whole genome shotgun (WGS) entry which is preliminary data.</text>
</comment>
<reference evidence="1 2" key="1">
    <citation type="submission" date="2019-06" db="EMBL/GenBank/DDBJ databases">
        <title>Wine fermentation using esterase from Monascus purpureus.</title>
        <authorList>
            <person name="Geng C."/>
            <person name="Zhang Y."/>
        </authorList>
    </citation>
    <scope>NUCLEOTIDE SEQUENCE [LARGE SCALE GENOMIC DNA]</scope>
    <source>
        <strain evidence="1">HQ1</strain>
    </source>
</reference>
<dbReference type="EMBL" id="VIFY01000079">
    <property type="protein sequence ID" value="TQB71588.1"/>
    <property type="molecule type" value="Genomic_DNA"/>
</dbReference>
<name>A0A507QS22_MONPU</name>
<proteinExistence type="predicted"/>